<accession>A0A0N5BAT1</accession>
<reference evidence="3" key="1">
    <citation type="submission" date="2017-02" db="UniProtKB">
        <authorList>
            <consortium name="WormBaseParasite"/>
        </authorList>
    </citation>
    <scope>IDENTIFICATION</scope>
</reference>
<dbReference type="AlphaFoldDB" id="A0A0N5BAT1"/>
<dbReference type="Proteomes" id="UP000046392">
    <property type="component" value="Unplaced"/>
</dbReference>
<name>A0A0N5BAT1_STREA</name>
<dbReference type="WBParaSite" id="SPAL_0000314500.1">
    <property type="protein sequence ID" value="SPAL_0000314500.1"/>
    <property type="gene ID" value="SPAL_0000314500"/>
</dbReference>
<keyword evidence="2" id="KW-1185">Reference proteome</keyword>
<evidence type="ECO:0000313" key="2">
    <source>
        <dbReference type="Proteomes" id="UP000046392"/>
    </source>
</evidence>
<organism evidence="2 3">
    <name type="scientific">Strongyloides papillosus</name>
    <name type="common">Intestinal threadworm</name>
    <dbReference type="NCBI Taxonomy" id="174720"/>
    <lineage>
        <taxon>Eukaryota</taxon>
        <taxon>Metazoa</taxon>
        <taxon>Ecdysozoa</taxon>
        <taxon>Nematoda</taxon>
        <taxon>Chromadorea</taxon>
        <taxon>Rhabditida</taxon>
        <taxon>Tylenchina</taxon>
        <taxon>Panagrolaimomorpha</taxon>
        <taxon>Strongyloidoidea</taxon>
        <taxon>Strongyloididae</taxon>
        <taxon>Strongyloides</taxon>
    </lineage>
</organism>
<evidence type="ECO:0000256" key="1">
    <source>
        <dbReference type="SAM" id="Coils"/>
    </source>
</evidence>
<feature type="coiled-coil region" evidence="1">
    <location>
        <begin position="61"/>
        <end position="123"/>
    </location>
</feature>
<protein>
    <submittedName>
        <fullName evidence="3">Uncharacterized protein</fullName>
    </submittedName>
</protein>
<evidence type="ECO:0000313" key="3">
    <source>
        <dbReference type="WBParaSite" id="SPAL_0000314500.1"/>
    </source>
</evidence>
<sequence length="129" mass="14917">MSKDLNLVEEVISSFEISLPSPIRKQVASLLKTFTNIEKIHVEGGQYSHSQGSTKQLKDELEESIKLGESYKSQVNKLKEEIEKLKENHENVCLEQSKKYEDLKRTMERVAHENEQLACLKENMKNLLL</sequence>
<proteinExistence type="predicted"/>
<keyword evidence="1" id="KW-0175">Coiled coil</keyword>